<dbReference type="InterPro" id="IPR016181">
    <property type="entry name" value="Acyl_CoA_acyltransferase"/>
</dbReference>
<keyword evidence="2" id="KW-0808">Transferase</keyword>
<reference evidence="2 3" key="1">
    <citation type="submission" date="2020-03" db="EMBL/GenBank/DDBJ databases">
        <title>Complete genome sequence of Shewanella sp.</title>
        <authorList>
            <person name="Kim Y.-S."/>
            <person name="Kim S.-J."/>
            <person name="Jung H.-K."/>
            <person name="Kim K.-H."/>
        </authorList>
    </citation>
    <scope>NUCLEOTIDE SEQUENCE [LARGE SCALE GENOMIC DNA]</scope>
    <source>
        <strain evidence="2 3">PN3F2</strain>
    </source>
</reference>
<evidence type="ECO:0000259" key="1">
    <source>
        <dbReference type="Pfam" id="PF13302"/>
    </source>
</evidence>
<sequence>MGEHTITLQGLHVSLEPLTLEHAADLNAAAADGQLWQLWFTSVPPPEQMLDYISKALLEQQQGYSLAFVVRHKMTNAIVGCTRFCHWDKVNRRIEIGYTWYSKSYQRSPVNSECKLLLLDYAFNQLDAIAVEFRTHWHNDISRKAITRLGAKQDAVLRHHKIDPNGVIRDTVVFSIIAPEWPAVEQNLRFRLHS</sequence>
<accession>A0A6G9QHY5</accession>
<dbReference type="Pfam" id="PF13302">
    <property type="entry name" value="Acetyltransf_3"/>
    <property type="match status" value="1"/>
</dbReference>
<dbReference type="AlphaFoldDB" id="A0A6G9QHY5"/>
<dbReference type="KEGG" id="saes:HBH39_06060"/>
<evidence type="ECO:0000313" key="3">
    <source>
        <dbReference type="Proteomes" id="UP000502608"/>
    </source>
</evidence>
<dbReference type="PANTHER" id="PTHR43610:SF1">
    <property type="entry name" value="N-ACETYLTRANSFERASE DOMAIN-CONTAINING PROTEIN"/>
    <property type="match status" value="1"/>
</dbReference>
<dbReference type="PANTHER" id="PTHR43610">
    <property type="entry name" value="BLL6696 PROTEIN"/>
    <property type="match status" value="1"/>
</dbReference>
<dbReference type="EMBL" id="CP050313">
    <property type="protein sequence ID" value="QIR14106.1"/>
    <property type="molecule type" value="Genomic_DNA"/>
</dbReference>
<dbReference type="GO" id="GO:0016747">
    <property type="term" value="F:acyltransferase activity, transferring groups other than amino-acyl groups"/>
    <property type="evidence" value="ECO:0007669"/>
    <property type="project" value="InterPro"/>
</dbReference>
<protein>
    <submittedName>
        <fullName evidence="2">GNAT family N-acetyltransferase</fullName>
    </submittedName>
</protein>
<dbReference type="Proteomes" id="UP000502608">
    <property type="component" value="Chromosome"/>
</dbReference>
<organism evidence="2 3">
    <name type="scientific">Shewanella aestuarii</name>
    <dbReference type="NCBI Taxonomy" id="1028752"/>
    <lineage>
        <taxon>Bacteria</taxon>
        <taxon>Pseudomonadati</taxon>
        <taxon>Pseudomonadota</taxon>
        <taxon>Gammaproteobacteria</taxon>
        <taxon>Alteromonadales</taxon>
        <taxon>Shewanellaceae</taxon>
        <taxon>Shewanella</taxon>
    </lineage>
</organism>
<gene>
    <name evidence="2" type="ORF">HBH39_06060</name>
</gene>
<dbReference type="InterPro" id="IPR000182">
    <property type="entry name" value="GNAT_dom"/>
</dbReference>
<feature type="domain" description="N-acetyltransferase" evidence="1">
    <location>
        <begin position="14"/>
        <end position="152"/>
    </location>
</feature>
<dbReference type="SUPFAM" id="SSF55729">
    <property type="entry name" value="Acyl-CoA N-acyltransferases (Nat)"/>
    <property type="match status" value="1"/>
</dbReference>
<dbReference type="RefSeq" id="WP_167676523.1">
    <property type="nucleotide sequence ID" value="NZ_CP050313.1"/>
</dbReference>
<name>A0A6G9QHY5_9GAMM</name>
<evidence type="ECO:0000313" key="2">
    <source>
        <dbReference type="EMBL" id="QIR14106.1"/>
    </source>
</evidence>
<keyword evidence="3" id="KW-1185">Reference proteome</keyword>
<proteinExistence type="predicted"/>
<dbReference type="Gene3D" id="3.40.630.30">
    <property type="match status" value="1"/>
</dbReference>